<dbReference type="EMBL" id="FQXE01000016">
    <property type="protein sequence ID" value="SHI25262.1"/>
    <property type="molecule type" value="Genomic_DNA"/>
</dbReference>
<gene>
    <name evidence="2" type="ORF">SAMN04488135_11613</name>
</gene>
<feature type="domain" description="RES" evidence="1">
    <location>
        <begin position="3"/>
        <end position="136"/>
    </location>
</feature>
<proteinExistence type="predicted"/>
<evidence type="ECO:0000313" key="2">
    <source>
        <dbReference type="EMBL" id="SHI25262.1"/>
    </source>
</evidence>
<sequence>MQLWRLCNGAEFWSNSGAAGRWHPAGHGVIVLDATPVAAICAALEFAEVPHPGALPATYRLHQVCIPTNATMAVTAQRRWRLDLKATRAIGQAWLEAGESPVLCVPALSGGHQYLLNTAHPDCRHCRLDGRWSYPFGPGMAAVEHVLQQGSEWLAVLPQLLEDTVAPSGA</sequence>
<keyword evidence="3" id="KW-1185">Reference proteome</keyword>
<dbReference type="RefSeq" id="WP_178372378.1">
    <property type="nucleotide sequence ID" value="NZ_FQXE01000016.1"/>
</dbReference>
<dbReference type="Proteomes" id="UP000184226">
    <property type="component" value="Unassembled WGS sequence"/>
</dbReference>
<name>A0A1M5ZM79_9BURK</name>
<dbReference type="STRING" id="658167.SAMN04488135_11613"/>
<reference evidence="2 3" key="1">
    <citation type="submission" date="2016-11" db="EMBL/GenBank/DDBJ databases">
        <authorList>
            <person name="Jaros S."/>
            <person name="Januszkiewicz K."/>
            <person name="Wedrychowicz H."/>
        </authorList>
    </citation>
    <scope>NUCLEOTIDE SEQUENCE [LARGE SCALE GENOMIC DNA]</scope>
    <source>
        <strain evidence="2 3">CGMCC 1.10190</strain>
    </source>
</reference>
<dbReference type="Pfam" id="PF08808">
    <property type="entry name" value="RES"/>
    <property type="match status" value="1"/>
</dbReference>
<dbReference type="InterPro" id="IPR014914">
    <property type="entry name" value="RES_dom"/>
</dbReference>
<accession>A0A1M5ZM79</accession>
<organism evidence="2 3">
    <name type="scientific">Pollutimonas bauzanensis</name>
    <dbReference type="NCBI Taxonomy" id="658167"/>
    <lineage>
        <taxon>Bacteria</taxon>
        <taxon>Pseudomonadati</taxon>
        <taxon>Pseudomonadota</taxon>
        <taxon>Betaproteobacteria</taxon>
        <taxon>Burkholderiales</taxon>
        <taxon>Alcaligenaceae</taxon>
        <taxon>Pollutimonas</taxon>
    </lineage>
</organism>
<evidence type="ECO:0000313" key="3">
    <source>
        <dbReference type="Proteomes" id="UP000184226"/>
    </source>
</evidence>
<protein>
    <submittedName>
        <fullName evidence="2">RES domain-containing protein</fullName>
    </submittedName>
</protein>
<dbReference type="AlphaFoldDB" id="A0A1M5ZM79"/>
<evidence type="ECO:0000259" key="1">
    <source>
        <dbReference type="Pfam" id="PF08808"/>
    </source>
</evidence>